<sequence length="159" mass="17241">MNVLPLFTIPAIFLVVVLAKPFIVRKTMWNICSACAAVSLTWVALLILLWLGIIHDPLPIAILMGMSVTGLMYKLAGYYQKHGLRHVWAARLAILIGGFMVVLLLLQGNGRGVFLSGVGSLLVVAIISSLMQKTTHKQAVESSGQGVKKSLLKKLDNCC</sequence>
<feature type="transmembrane region" description="Helical" evidence="1">
    <location>
        <begin position="6"/>
        <end position="24"/>
    </location>
</feature>
<dbReference type="EMBL" id="LCRH01000028">
    <property type="protein sequence ID" value="KKW32449.1"/>
    <property type="molecule type" value="Genomic_DNA"/>
</dbReference>
<keyword evidence="1" id="KW-0812">Transmembrane</keyword>
<reference evidence="2 3" key="1">
    <citation type="journal article" date="2015" name="Nature">
        <title>rRNA introns, odd ribosomes, and small enigmatic genomes across a large radiation of phyla.</title>
        <authorList>
            <person name="Brown C.T."/>
            <person name="Hug L.A."/>
            <person name="Thomas B.C."/>
            <person name="Sharon I."/>
            <person name="Castelle C.J."/>
            <person name="Singh A."/>
            <person name="Wilkins M.J."/>
            <person name="Williams K.H."/>
            <person name="Banfield J.F."/>
        </authorList>
    </citation>
    <scope>NUCLEOTIDE SEQUENCE [LARGE SCALE GENOMIC DNA]</scope>
</reference>
<comment type="caution">
    <text evidence="2">The sequence shown here is derived from an EMBL/GenBank/DDBJ whole genome shotgun (WGS) entry which is preliminary data.</text>
</comment>
<evidence type="ECO:0000256" key="1">
    <source>
        <dbReference type="SAM" id="Phobius"/>
    </source>
</evidence>
<proteinExistence type="predicted"/>
<evidence type="ECO:0000313" key="2">
    <source>
        <dbReference type="EMBL" id="KKW32449.1"/>
    </source>
</evidence>
<feature type="transmembrane region" description="Helical" evidence="1">
    <location>
        <begin position="58"/>
        <end position="76"/>
    </location>
</feature>
<feature type="transmembrane region" description="Helical" evidence="1">
    <location>
        <begin position="31"/>
        <end position="52"/>
    </location>
</feature>
<feature type="transmembrane region" description="Helical" evidence="1">
    <location>
        <begin position="112"/>
        <end position="131"/>
    </location>
</feature>
<gene>
    <name evidence="2" type="ORF">UY76_C0028G0020</name>
</gene>
<keyword evidence="1" id="KW-1133">Transmembrane helix</keyword>
<dbReference type="Proteomes" id="UP000034054">
    <property type="component" value="Unassembled WGS sequence"/>
</dbReference>
<feature type="transmembrane region" description="Helical" evidence="1">
    <location>
        <begin position="88"/>
        <end position="106"/>
    </location>
</feature>
<protein>
    <submittedName>
        <fullName evidence="2">Uncharacterized protein</fullName>
    </submittedName>
</protein>
<dbReference type="AlphaFoldDB" id="A0A0G2AIL9"/>
<evidence type="ECO:0000313" key="3">
    <source>
        <dbReference type="Proteomes" id="UP000034054"/>
    </source>
</evidence>
<keyword evidence="1" id="KW-0472">Membrane</keyword>
<organism evidence="2 3">
    <name type="scientific">Candidatus Uhrbacteria bacterium GW2011_GWA2_52_8d</name>
    <dbReference type="NCBI Taxonomy" id="1618979"/>
    <lineage>
        <taxon>Bacteria</taxon>
        <taxon>Candidatus Uhriibacteriota</taxon>
    </lineage>
</organism>
<name>A0A0G2AIL9_9BACT</name>
<accession>A0A0G2AIL9</accession>